<keyword evidence="4" id="KW-0804">Transcription</keyword>
<reference evidence="6 7" key="1">
    <citation type="submission" date="2023-02" db="EMBL/GenBank/DDBJ databases">
        <title>Evolution of Hrp T3SS in non-pathogenic Pseudomonas fluorescens.</title>
        <authorList>
            <person name="Liao K."/>
            <person name="Wei H."/>
            <person name="Gu Y."/>
        </authorList>
    </citation>
    <scope>NUCLEOTIDE SEQUENCE [LARGE SCALE GENOMIC DNA]</scope>
    <source>
        <strain evidence="6 7">FP1935</strain>
    </source>
</reference>
<accession>A0ABY9F497</accession>
<dbReference type="PANTHER" id="PTHR33154">
    <property type="entry name" value="TRANSCRIPTIONAL REGULATOR, ARSR FAMILY"/>
    <property type="match status" value="1"/>
</dbReference>
<protein>
    <submittedName>
        <fullName evidence="6">Metalloregulator ArsR/SmtB family transcription factor</fullName>
    </submittedName>
</protein>
<dbReference type="SMART" id="SM00418">
    <property type="entry name" value="HTH_ARSR"/>
    <property type="match status" value="1"/>
</dbReference>
<organism evidence="6 7">
    <name type="scientific">Pseudomonas cucumis</name>
    <dbReference type="NCBI Taxonomy" id="2954082"/>
    <lineage>
        <taxon>Bacteria</taxon>
        <taxon>Pseudomonadati</taxon>
        <taxon>Pseudomonadota</taxon>
        <taxon>Gammaproteobacteria</taxon>
        <taxon>Pseudomonadales</taxon>
        <taxon>Pseudomonadaceae</taxon>
        <taxon>Pseudomonas</taxon>
    </lineage>
</organism>
<dbReference type="InterPro" id="IPR051081">
    <property type="entry name" value="HTH_MetalResp_TranReg"/>
</dbReference>
<evidence type="ECO:0000313" key="7">
    <source>
        <dbReference type="Proteomes" id="UP001239418"/>
    </source>
</evidence>
<dbReference type="CDD" id="cd00090">
    <property type="entry name" value="HTH_ARSR"/>
    <property type="match status" value="1"/>
</dbReference>
<dbReference type="NCBIfam" id="NF007528">
    <property type="entry name" value="PRK10141.1"/>
    <property type="match status" value="1"/>
</dbReference>
<gene>
    <name evidence="6" type="ORF">PSH97_10680</name>
</gene>
<keyword evidence="1" id="KW-0059">Arsenical resistance</keyword>
<dbReference type="PRINTS" id="PR00778">
    <property type="entry name" value="HTHARSR"/>
</dbReference>
<evidence type="ECO:0000256" key="4">
    <source>
        <dbReference type="ARBA" id="ARBA00023163"/>
    </source>
</evidence>
<dbReference type="Gene3D" id="1.10.10.10">
    <property type="entry name" value="Winged helix-like DNA-binding domain superfamily/Winged helix DNA-binding domain"/>
    <property type="match status" value="1"/>
</dbReference>
<sequence length="135" mass="15265">MADQLTPTTVFKCLADDNRARMMLLIAREGELCVCELTCALNESQPKVSRHLAQLRTCGLLSDRRQGQWVYYRLHPDLPGWVHQVLTVVLESNGHWLSPDAKRLEEMGDRPERAAACCPVRGLQSTIAQDNDHAR</sequence>
<name>A0ABY9F497_9PSED</name>
<keyword evidence="7" id="KW-1185">Reference proteome</keyword>
<dbReference type="InterPro" id="IPR036388">
    <property type="entry name" value="WH-like_DNA-bd_sf"/>
</dbReference>
<evidence type="ECO:0000256" key="1">
    <source>
        <dbReference type="ARBA" id="ARBA00022849"/>
    </source>
</evidence>
<proteinExistence type="predicted"/>
<keyword evidence="3" id="KW-0238">DNA-binding</keyword>
<dbReference type="Proteomes" id="UP001239418">
    <property type="component" value="Chromosome"/>
</dbReference>
<dbReference type="InterPro" id="IPR011991">
    <property type="entry name" value="ArsR-like_HTH"/>
</dbReference>
<dbReference type="InterPro" id="IPR036390">
    <property type="entry name" value="WH_DNA-bd_sf"/>
</dbReference>
<dbReference type="PANTHER" id="PTHR33154:SF18">
    <property type="entry name" value="ARSENICAL RESISTANCE OPERON REPRESSOR"/>
    <property type="match status" value="1"/>
</dbReference>
<dbReference type="RefSeq" id="WP_305449134.1">
    <property type="nucleotide sequence ID" value="NZ_CP117453.1"/>
</dbReference>
<evidence type="ECO:0000256" key="3">
    <source>
        <dbReference type="ARBA" id="ARBA00023125"/>
    </source>
</evidence>
<dbReference type="NCBIfam" id="NF033788">
    <property type="entry name" value="HTH_metalloreg"/>
    <property type="match status" value="1"/>
</dbReference>
<evidence type="ECO:0000259" key="5">
    <source>
        <dbReference type="PROSITE" id="PS50987"/>
    </source>
</evidence>
<dbReference type="EMBL" id="CP117454">
    <property type="protein sequence ID" value="WLG86946.1"/>
    <property type="molecule type" value="Genomic_DNA"/>
</dbReference>
<evidence type="ECO:0000256" key="2">
    <source>
        <dbReference type="ARBA" id="ARBA00023015"/>
    </source>
</evidence>
<evidence type="ECO:0000313" key="6">
    <source>
        <dbReference type="EMBL" id="WLG86946.1"/>
    </source>
</evidence>
<dbReference type="InterPro" id="IPR001845">
    <property type="entry name" value="HTH_ArsR_DNA-bd_dom"/>
</dbReference>
<dbReference type="SUPFAM" id="SSF46785">
    <property type="entry name" value="Winged helix' DNA-binding domain"/>
    <property type="match status" value="1"/>
</dbReference>
<keyword evidence="2" id="KW-0805">Transcription regulation</keyword>
<dbReference type="Pfam" id="PF01022">
    <property type="entry name" value="HTH_5"/>
    <property type="match status" value="1"/>
</dbReference>
<dbReference type="PROSITE" id="PS50987">
    <property type="entry name" value="HTH_ARSR_2"/>
    <property type="match status" value="1"/>
</dbReference>
<feature type="domain" description="HTH arsR-type" evidence="5">
    <location>
        <begin position="1"/>
        <end position="100"/>
    </location>
</feature>